<dbReference type="Pfam" id="PF00443">
    <property type="entry name" value="UCH"/>
    <property type="match status" value="1"/>
</dbReference>
<dbReference type="CDD" id="cd02257">
    <property type="entry name" value="Peptidase_C19"/>
    <property type="match status" value="1"/>
</dbReference>
<keyword evidence="3" id="KW-1185">Reference proteome</keyword>
<feature type="non-terminal residue" evidence="2">
    <location>
        <position position="1"/>
    </location>
</feature>
<dbReference type="InterPro" id="IPR028889">
    <property type="entry name" value="USP"/>
</dbReference>
<keyword evidence="2" id="KW-0378">Hydrolase</keyword>
<dbReference type="InterPro" id="IPR050164">
    <property type="entry name" value="Peptidase_C19"/>
</dbReference>
<evidence type="ECO:0000259" key="1">
    <source>
        <dbReference type="PROSITE" id="PS50235"/>
    </source>
</evidence>
<feature type="non-terminal residue" evidence="2">
    <location>
        <position position="381"/>
    </location>
</feature>
<dbReference type="SUPFAM" id="SSF54001">
    <property type="entry name" value="Cysteine proteinases"/>
    <property type="match status" value="1"/>
</dbReference>
<name>A0ABQ7J3W0_9APIC</name>
<sequence length="381" mass="42923">FSDLKLTVRDEFHGVANDSLEKALQNYLYVETLEGDNQYACDSCNKKCDAFKGTWLAKLPPTLTIQIKRFLFDFVTLMRTKVNDKVSFPSVLNMNAFVGVTANSLAKESAIHTSCESSVNPSLACSSNKNVGDCSRHLFSPSSPLSVPLREAEWMESFNSETLKQNSMDLPMEFEDDVLNPLPLHRPPPEDSLPMKIISTPETFPRSKEIFPPMKDSTLPLQYPTLVSTNKPGMPSLLSDQKVKLYDSTTSTTSSEWPRLPFNENPSKEATSLVLTHPHLENPSTPWIPSPEEIEEESFLNEESINKNILDYSTQGPYVYELYAILVHSGSAMGGHYFAYIKNLVNRQWYCFNDSVVSLIQNGVRKVEEFPKDEDVPPYIA</sequence>
<feature type="domain" description="USP" evidence="1">
    <location>
        <begin position="1"/>
        <end position="381"/>
    </location>
</feature>
<evidence type="ECO:0000313" key="3">
    <source>
        <dbReference type="Proteomes" id="UP000823046"/>
    </source>
</evidence>
<accession>A0ABQ7J3W0</accession>
<dbReference type="PROSITE" id="PS00973">
    <property type="entry name" value="USP_2"/>
    <property type="match status" value="1"/>
</dbReference>
<dbReference type="InterPro" id="IPR018200">
    <property type="entry name" value="USP_CS"/>
</dbReference>
<dbReference type="Proteomes" id="UP000823046">
    <property type="component" value="Unassembled WGS sequence"/>
</dbReference>
<dbReference type="PANTHER" id="PTHR24006:SF702">
    <property type="entry name" value="UBIQUITIN CARBOXYL-TERMINAL HYDROLASE 47"/>
    <property type="match status" value="1"/>
</dbReference>
<comment type="caution">
    <text evidence="2">The sequence shown here is derived from an EMBL/GenBank/DDBJ whole genome shotgun (WGS) entry which is preliminary data.</text>
</comment>
<dbReference type="InterPro" id="IPR001394">
    <property type="entry name" value="Peptidase_C19_UCH"/>
</dbReference>
<gene>
    <name evidence="2" type="ORF">IE077_001881</name>
</gene>
<evidence type="ECO:0000313" key="2">
    <source>
        <dbReference type="EMBL" id="KAF8817763.1"/>
    </source>
</evidence>
<dbReference type="PROSITE" id="PS50235">
    <property type="entry name" value="USP_3"/>
    <property type="match status" value="1"/>
</dbReference>
<dbReference type="InterPro" id="IPR038765">
    <property type="entry name" value="Papain-like_cys_pep_sf"/>
</dbReference>
<dbReference type="PANTHER" id="PTHR24006">
    <property type="entry name" value="UBIQUITIN CARBOXYL-TERMINAL HYDROLASE"/>
    <property type="match status" value="1"/>
</dbReference>
<dbReference type="EMBL" id="JADAQX010001516">
    <property type="protein sequence ID" value="KAF8817763.1"/>
    <property type="molecule type" value="Genomic_DNA"/>
</dbReference>
<dbReference type="GO" id="GO:0016787">
    <property type="term" value="F:hydrolase activity"/>
    <property type="evidence" value="ECO:0007669"/>
    <property type="project" value="UniProtKB-KW"/>
</dbReference>
<protein>
    <submittedName>
        <fullName evidence="2">Ubiquitin carboxyl-terminal hydrolase 64E</fullName>
    </submittedName>
</protein>
<dbReference type="Gene3D" id="3.90.70.10">
    <property type="entry name" value="Cysteine proteinases"/>
    <property type="match status" value="2"/>
</dbReference>
<organism evidence="2 3">
    <name type="scientific">Cardiosporidium cionae</name>
    <dbReference type="NCBI Taxonomy" id="476202"/>
    <lineage>
        <taxon>Eukaryota</taxon>
        <taxon>Sar</taxon>
        <taxon>Alveolata</taxon>
        <taxon>Apicomplexa</taxon>
        <taxon>Aconoidasida</taxon>
        <taxon>Nephromycida</taxon>
        <taxon>Cardiosporidium</taxon>
    </lineage>
</organism>
<proteinExistence type="predicted"/>
<reference evidence="2 3" key="1">
    <citation type="journal article" date="2020" name="bioRxiv">
        <title>Metabolic contributions of an alphaproteobacterial endosymbiont in the apicomplexan Cardiosporidium cionae.</title>
        <authorList>
            <person name="Hunter E.S."/>
            <person name="Paight C.J."/>
            <person name="Lane C.E."/>
        </authorList>
    </citation>
    <scope>NUCLEOTIDE SEQUENCE [LARGE SCALE GENOMIC DNA]</scope>
    <source>
        <strain evidence="2">ESH_2018</strain>
    </source>
</reference>